<evidence type="ECO:0000256" key="1">
    <source>
        <dbReference type="ARBA" id="ARBA00023015"/>
    </source>
</evidence>
<evidence type="ECO:0000256" key="2">
    <source>
        <dbReference type="ARBA" id="ARBA00023125"/>
    </source>
</evidence>
<dbReference type="PROSITE" id="PS01124">
    <property type="entry name" value="HTH_ARAC_FAMILY_2"/>
    <property type="match status" value="1"/>
</dbReference>
<evidence type="ECO:0000259" key="5">
    <source>
        <dbReference type="PROSITE" id="PS01124"/>
    </source>
</evidence>
<dbReference type="InterPro" id="IPR018060">
    <property type="entry name" value="HTH_AraC"/>
</dbReference>
<dbReference type="OrthoDB" id="2660924at2"/>
<feature type="domain" description="Fe/B12 periplasmic-binding" evidence="6">
    <location>
        <begin position="282"/>
        <end position="555"/>
    </location>
</feature>
<dbReference type="Pfam" id="PF12833">
    <property type="entry name" value="HTH_18"/>
    <property type="match status" value="1"/>
</dbReference>
<dbReference type="PROSITE" id="PS50983">
    <property type="entry name" value="FE_B12_PBP"/>
    <property type="match status" value="1"/>
</dbReference>
<gene>
    <name evidence="7" type="ORF">B8V81_3697</name>
</gene>
<dbReference type="Gene3D" id="3.40.50.1980">
    <property type="entry name" value="Nitrogenase molybdenum iron protein domain"/>
    <property type="match status" value="1"/>
</dbReference>
<dbReference type="InterPro" id="IPR050204">
    <property type="entry name" value="AraC_XylS_family_regulators"/>
</dbReference>
<keyword evidence="2" id="KW-0238">DNA-binding</keyword>
<evidence type="ECO:0000259" key="6">
    <source>
        <dbReference type="PROSITE" id="PS50983"/>
    </source>
</evidence>
<dbReference type="InterPro" id="IPR037923">
    <property type="entry name" value="HTH-like"/>
</dbReference>
<evidence type="ECO:0000313" key="7">
    <source>
        <dbReference type="EMBL" id="PLT45266.1"/>
    </source>
</evidence>
<dbReference type="InterPro" id="IPR018062">
    <property type="entry name" value="HTH_AraC-typ_CS"/>
</dbReference>
<dbReference type="Proteomes" id="UP000234789">
    <property type="component" value="Unassembled WGS sequence"/>
</dbReference>
<name>A0A2N5N4I4_9BACL</name>
<dbReference type="InterPro" id="IPR009057">
    <property type="entry name" value="Homeodomain-like_sf"/>
</dbReference>
<dbReference type="AlphaFoldDB" id="A0A2N5N4I4"/>
<evidence type="ECO:0000256" key="4">
    <source>
        <dbReference type="ARBA" id="ARBA00023163"/>
    </source>
</evidence>
<reference evidence="7 8" key="1">
    <citation type="submission" date="2017-05" db="EMBL/GenBank/DDBJ databases">
        <title>Functional genome analysis of Paenibacillus pasadenensis strain R16: insights on endophytic life style and antifungal activity.</title>
        <authorList>
            <person name="Passera A."/>
            <person name="Marcolungo L."/>
            <person name="Casati P."/>
            <person name="Brasca M."/>
            <person name="Quaglino F."/>
            <person name="Delledonne M."/>
        </authorList>
    </citation>
    <scope>NUCLEOTIDE SEQUENCE [LARGE SCALE GENOMIC DNA]</scope>
    <source>
        <strain evidence="7 8">R16</strain>
    </source>
</reference>
<keyword evidence="3" id="KW-0010">Activator</keyword>
<keyword evidence="4" id="KW-0804">Transcription</keyword>
<dbReference type="PROSITE" id="PS00041">
    <property type="entry name" value="HTH_ARAC_FAMILY_1"/>
    <property type="match status" value="1"/>
</dbReference>
<dbReference type="EMBL" id="NFEZ01000004">
    <property type="protein sequence ID" value="PLT45266.1"/>
    <property type="molecule type" value="Genomic_DNA"/>
</dbReference>
<protein>
    <submittedName>
        <fullName evidence="7">Transcriptional regulator, AraC family</fullName>
    </submittedName>
</protein>
<keyword evidence="8" id="KW-1185">Reference proteome</keyword>
<dbReference type="Gene3D" id="1.10.10.60">
    <property type="entry name" value="Homeodomain-like"/>
    <property type="match status" value="2"/>
</dbReference>
<dbReference type="SUPFAM" id="SSF51215">
    <property type="entry name" value="Regulatory protein AraC"/>
    <property type="match status" value="1"/>
</dbReference>
<evidence type="ECO:0000256" key="3">
    <source>
        <dbReference type="ARBA" id="ARBA00023159"/>
    </source>
</evidence>
<dbReference type="SUPFAM" id="SSF53807">
    <property type="entry name" value="Helical backbone' metal receptor"/>
    <property type="match status" value="1"/>
</dbReference>
<organism evidence="7 8">
    <name type="scientific">Paenibacillus pasadenensis</name>
    <dbReference type="NCBI Taxonomy" id="217090"/>
    <lineage>
        <taxon>Bacteria</taxon>
        <taxon>Bacillati</taxon>
        <taxon>Bacillota</taxon>
        <taxon>Bacilli</taxon>
        <taxon>Bacillales</taxon>
        <taxon>Paenibacillaceae</taxon>
        <taxon>Paenibacillus</taxon>
    </lineage>
</organism>
<dbReference type="GO" id="GO:0043565">
    <property type="term" value="F:sequence-specific DNA binding"/>
    <property type="evidence" value="ECO:0007669"/>
    <property type="project" value="InterPro"/>
</dbReference>
<dbReference type="SMART" id="SM00342">
    <property type="entry name" value="HTH_ARAC"/>
    <property type="match status" value="1"/>
</dbReference>
<proteinExistence type="predicted"/>
<dbReference type="PANTHER" id="PTHR46796">
    <property type="entry name" value="HTH-TYPE TRANSCRIPTIONAL ACTIVATOR RHAS-RELATED"/>
    <property type="match status" value="1"/>
</dbReference>
<dbReference type="InterPro" id="IPR002491">
    <property type="entry name" value="ABC_transptr_periplasmic_BD"/>
</dbReference>
<feature type="domain" description="HTH araC/xylS-type" evidence="5">
    <location>
        <begin position="180"/>
        <end position="278"/>
    </location>
</feature>
<evidence type="ECO:0000313" key="8">
    <source>
        <dbReference type="Proteomes" id="UP000234789"/>
    </source>
</evidence>
<accession>A0A2N5N4I4</accession>
<sequence length="558" mass="62001">MDQTFGSEWEKLRFPLYSAQRIRSVYCTANTPVQKWKEASPSLLAVRDGSGTLQAGGNAYDLGAGEALLLPAEEAAELRGGPGGPLHAYLLVIGTGMAGAAAVDGPGGLRPSSLDAVRQPRRISGDAGLASQLEELFVHRLPRTEIRHVQNQLLFHQLLLRLLPHGQAKQAPDAELPSMERSVAYLEERFAEEVTRERLAEIAGVSASHYTRLFKLHTGFTPSDYWSRLRINRAKELLLGGADSLRDIAHKVGYKDEFYLSRRFKLQEGRSPSEFRSRKVERVAAWLAPYAVHLRLLGVEPELLIADSSEFLKPEAEVPAAGASRLIAADEPPETIRAALLDSRIELIVGASPHLERYGQSASRLRVAAPLADIPWMEIGWKDQLSLIARAVQRTERADAWLEAFDREERAARELVQARGLAGQTVSILVAKPGRLLAYGARNAGYVFYRSLGMLPPPPVREEMERRIDQFHSMEVGLSELGRCDGDRLLLISVPDKHGSIGHVEELLQSDAWRGLRAVQRQAVYRAEEDDWIPYNPVSIQLQLRRAVQLLLGEPFRA</sequence>
<keyword evidence="1" id="KW-0805">Transcription regulation</keyword>
<dbReference type="RefSeq" id="WP_043110980.1">
    <property type="nucleotide sequence ID" value="NZ_BIMM01000032.1"/>
</dbReference>
<dbReference type="SUPFAM" id="SSF46689">
    <property type="entry name" value="Homeodomain-like"/>
    <property type="match status" value="2"/>
</dbReference>
<comment type="caution">
    <text evidence="7">The sequence shown here is derived from an EMBL/GenBank/DDBJ whole genome shotgun (WGS) entry which is preliminary data.</text>
</comment>
<dbReference type="GO" id="GO:0003700">
    <property type="term" value="F:DNA-binding transcription factor activity"/>
    <property type="evidence" value="ECO:0007669"/>
    <property type="project" value="InterPro"/>
</dbReference>